<feature type="chain" id="PRO_5008634749" evidence="1">
    <location>
        <begin position="24"/>
        <end position="260"/>
    </location>
</feature>
<evidence type="ECO:0000259" key="2">
    <source>
        <dbReference type="Pfam" id="PF00497"/>
    </source>
</evidence>
<feature type="domain" description="Solute-binding protein family 3/N-terminal" evidence="2">
    <location>
        <begin position="38"/>
        <end position="258"/>
    </location>
</feature>
<evidence type="ECO:0000313" key="4">
    <source>
        <dbReference type="Proteomes" id="UP000093173"/>
    </source>
</evidence>
<keyword evidence="1" id="KW-0732">Signal</keyword>
<keyword evidence="4" id="KW-1185">Reference proteome</keyword>
<evidence type="ECO:0000256" key="1">
    <source>
        <dbReference type="SAM" id="SignalP"/>
    </source>
</evidence>
<dbReference type="Pfam" id="PF00497">
    <property type="entry name" value="SBP_bac_3"/>
    <property type="match status" value="1"/>
</dbReference>
<dbReference type="PANTHER" id="PTHR38834:SF3">
    <property type="entry name" value="SOLUTE-BINDING PROTEIN FAMILY 3_N-TERMINAL DOMAIN-CONTAINING PROTEIN"/>
    <property type="match status" value="1"/>
</dbReference>
<dbReference type="Gene3D" id="3.40.190.10">
    <property type="entry name" value="Periplasmic binding protein-like II"/>
    <property type="match status" value="2"/>
</dbReference>
<reference evidence="4" key="1">
    <citation type="submission" date="2016-06" db="EMBL/GenBank/DDBJ databases">
        <authorList>
            <person name="Hehemann J.-H."/>
            <person name="Arevalo P."/>
            <person name="Datta M.S."/>
            <person name="Polz M.F."/>
        </authorList>
    </citation>
    <scope>NUCLEOTIDE SEQUENCE [LARGE SCALE GENOMIC DNA]</scope>
    <source>
        <strain evidence="4">9CSC122</strain>
    </source>
</reference>
<name>A0A1B9QZE4_9VIBR</name>
<comment type="caution">
    <text evidence="3">The sequence shown here is derived from an EMBL/GenBank/DDBJ whole genome shotgun (WGS) entry which is preliminary data.</text>
</comment>
<dbReference type="AlphaFoldDB" id="A0A1B9QZE4"/>
<dbReference type="SUPFAM" id="SSF53850">
    <property type="entry name" value="Periplasmic binding protein-like II"/>
    <property type="match status" value="1"/>
</dbReference>
<accession>A0A1B9QZE4</accession>
<dbReference type="Proteomes" id="UP000093173">
    <property type="component" value="Unassembled WGS sequence"/>
</dbReference>
<proteinExistence type="predicted"/>
<evidence type="ECO:0000313" key="3">
    <source>
        <dbReference type="EMBL" id="OCH76373.1"/>
    </source>
</evidence>
<feature type="signal peptide" evidence="1">
    <location>
        <begin position="1"/>
        <end position="23"/>
    </location>
</feature>
<sequence length="260" mass="28898">MNNPYRFLSTSLLSLLLTSTVQAHSQSDNVGRALYLTEEYPPANFILDGQLTGSSVDVLHAAAKAVGEEIVSNRIVLQAWSDAYRTALTTPNTAVFSTTRTEHREDLFLWVGPISKVKVVVMAKRGRGIEVDNPLDMAKYRIGVVEDDIGEQLLLDLGIPRAAMIEVKDVGILAELLTKNRVDLIAYSEKTALWMASQSGIKSSTFQSVYTLQEGYTYYAFNKDSDPALIEKLQQGIDIIKANTDENGVNQYQEILKKYQ</sequence>
<protein>
    <submittedName>
        <fullName evidence="3">Amino acid ABC transporter substrate-binding protein</fullName>
    </submittedName>
</protein>
<dbReference type="PANTHER" id="PTHR38834">
    <property type="entry name" value="PERIPLASMIC SUBSTRATE BINDING PROTEIN FAMILY 3"/>
    <property type="match status" value="1"/>
</dbReference>
<dbReference type="EMBL" id="MAJZ01000453">
    <property type="protein sequence ID" value="OCH76373.1"/>
    <property type="molecule type" value="Genomic_DNA"/>
</dbReference>
<gene>
    <name evidence="3" type="ORF">A6E14_09345</name>
</gene>
<dbReference type="InterPro" id="IPR001638">
    <property type="entry name" value="Solute-binding_3/MltF_N"/>
</dbReference>
<organism evidence="3 4">
    <name type="scientific">Vibrio genomosp. F10</name>
    <dbReference type="NCBI Taxonomy" id="723171"/>
    <lineage>
        <taxon>Bacteria</taxon>
        <taxon>Pseudomonadati</taxon>
        <taxon>Pseudomonadota</taxon>
        <taxon>Gammaproteobacteria</taxon>
        <taxon>Vibrionales</taxon>
        <taxon>Vibrionaceae</taxon>
        <taxon>Vibrio</taxon>
    </lineage>
</organism>